<protein>
    <submittedName>
        <fullName evidence="5">Cupin 2 barrel domain-containing protein</fullName>
    </submittedName>
</protein>
<evidence type="ECO:0000313" key="6">
    <source>
        <dbReference type="Proteomes" id="UP000028878"/>
    </source>
</evidence>
<keyword evidence="2" id="KW-0238">DNA-binding</keyword>
<dbReference type="GO" id="GO:0043565">
    <property type="term" value="F:sequence-specific DNA binding"/>
    <property type="evidence" value="ECO:0007669"/>
    <property type="project" value="InterPro"/>
</dbReference>
<evidence type="ECO:0000256" key="2">
    <source>
        <dbReference type="ARBA" id="ARBA00023125"/>
    </source>
</evidence>
<dbReference type="Gene3D" id="1.10.10.60">
    <property type="entry name" value="Homeodomain-like"/>
    <property type="match status" value="1"/>
</dbReference>
<keyword evidence="6" id="KW-1185">Reference proteome</keyword>
<dbReference type="RefSeq" id="WP_009519280.1">
    <property type="nucleotide sequence ID" value="NZ_CCAE010000041.1"/>
</dbReference>
<evidence type="ECO:0000256" key="1">
    <source>
        <dbReference type="ARBA" id="ARBA00023015"/>
    </source>
</evidence>
<gene>
    <name evidence="5" type="ORF">BN948_03810</name>
</gene>
<keyword evidence="3" id="KW-0804">Transcription</keyword>
<dbReference type="EMBL" id="CCAE010000041">
    <property type="protein sequence ID" value="CDN89373.1"/>
    <property type="molecule type" value="Genomic_DNA"/>
</dbReference>
<dbReference type="PROSITE" id="PS01124">
    <property type="entry name" value="HTH_ARAC_FAMILY_2"/>
    <property type="match status" value="1"/>
</dbReference>
<accession>A0A1L1PNM1</accession>
<reference evidence="6" key="1">
    <citation type="submission" date="2014-02" db="EMBL/GenBank/DDBJ databases">
        <authorList>
            <person name="Gan H."/>
        </authorList>
    </citation>
    <scope>NUCLEOTIDE SEQUENCE [LARGE SCALE GENOMIC DNA]</scope>
    <source>
        <strain evidence="6">S1</strain>
    </source>
</reference>
<evidence type="ECO:0000259" key="4">
    <source>
        <dbReference type="PROSITE" id="PS01124"/>
    </source>
</evidence>
<dbReference type="InterPro" id="IPR014710">
    <property type="entry name" value="RmlC-like_jellyroll"/>
</dbReference>
<dbReference type="GO" id="GO:0003700">
    <property type="term" value="F:DNA-binding transcription factor activity"/>
    <property type="evidence" value="ECO:0007669"/>
    <property type="project" value="InterPro"/>
</dbReference>
<dbReference type="PANTHER" id="PTHR46796">
    <property type="entry name" value="HTH-TYPE TRANSCRIPTIONAL ACTIVATOR RHAS-RELATED"/>
    <property type="match status" value="1"/>
</dbReference>
<dbReference type="Gene3D" id="2.60.120.10">
    <property type="entry name" value="Jelly Rolls"/>
    <property type="match status" value="1"/>
</dbReference>
<sequence length="229" mass="24834">MARIAHPSSHLSVRTYGASHGSHDHAHFQILVGLEGALELEVAGRGLRIGAGEGYVVPPGERHDFEARQGARCLVLDSHDSGWAMAGTAPTPATLALASYLAEACSRGLPRAQAMGPALLLEAWLPTPITSRRARREIDWAALADWASGRWTLDRVEVADLAARVHLSPAQFAARCREEFGLSTQQWLRGLQLDQARRLRAQGLPVAEAARRSGYRSPSALTAALRRRT</sequence>
<dbReference type="Pfam" id="PF07883">
    <property type="entry name" value="Cupin_2"/>
    <property type="match status" value="1"/>
</dbReference>
<reference evidence="6" key="2">
    <citation type="submission" date="2014-11" db="EMBL/GenBank/DDBJ databases">
        <title>Draft genome sequence of Hydrogenophaga intermedia S1.</title>
        <authorList>
            <person name="Gan H.M."/>
            <person name="Chew T.H."/>
            <person name="Stolz A."/>
        </authorList>
    </citation>
    <scope>NUCLEOTIDE SEQUENCE [LARGE SCALE GENOMIC DNA]</scope>
    <source>
        <strain evidence="6">S1</strain>
    </source>
</reference>
<proteinExistence type="predicted"/>
<evidence type="ECO:0000313" key="5">
    <source>
        <dbReference type="EMBL" id="CDN89373.1"/>
    </source>
</evidence>
<organism evidence="5 6">
    <name type="scientific">Hydrogenophaga intermedia</name>
    <dbReference type="NCBI Taxonomy" id="65786"/>
    <lineage>
        <taxon>Bacteria</taxon>
        <taxon>Pseudomonadati</taxon>
        <taxon>Pseudomonadota</taxon>
        <taxon>Betaproteobacteria</taxon>
        <taxon>Burkholderiales</taxon>
        <taxon>Comamonadaceae</taxon>
        <taxon>Hydrogenophaga</taxon>
    </lineage>
</organism>
<dbReference type="PANTHER" id="PTHR46796:SF10">
    <property type="entry name" value="TRANSCRIPTIONAL ACTIVATOR FEAR"/>
    <property type="match status" value="1"/>
</dbReference>
<dbReference type="SUPFAM" id="SSF51182">
    <property type="entry name" value="RmlC-like cupins"/>
    <property type="match status" value="1"/>
</dbReference>
<dbReference type="InterPro" id="IPR011051">
    <property type="entry name" value="RmlC_Cupin_sf"/>
</dbReference>
<dbReference type="Pfam" id="PF12833">
    <property type="entry name" value="HTH_18"/>
    <property type="match status" value="1"/>
</dbReference>
<dbReference type="Proteomes" id="UP000028878">
    <property type="component" value="Unassembled WGS sequence"/>
</dbReference>
<dbReference type="InterPro" id="IPR018060">
    <property type="entry name" value="HTH_AraC"/>
</dbReference>
<keyword evidence="1" id="KW-0805">Transcription regulation</keyword>
<name>A0A1L1PNM1_HYDIT</name>
<evidence type="ECO:0000256" key="3">
    <source>
        <dbReference type="ARBA" id="ARBA00023163"/>
    </source>
</evidence>
<dbReference type="InterPro" id="IPR013096">
    <property type="entry name" value="Cupin_2"/>
</dbReference>
<dbReference type="SMART" id="SM00342">
    <property type="entry name" value="HTH_ARAC"/>
    <property type="match status" value="1"/>
</dbReference>
<feature type="domain" description="HTH araC/xylS-type" evidence="4">
    <location>
        <begin position="141"/>
        <end position="229"/>
    </location>
</feature>
<dbReference type="AlphaFoldDB" id="A0A1L1PNM1"/>
<dbReference type="InterPro" id="IPR050204">
    <property type="entry name" value="AraC_XylS_family_regulators"/>
</dbReference>